<proteinExistence type="predicted"/>
<feature type="compositionally biased region" description="Basic and acidic residues" evidence="1">
    <location>
        <begin position="7"/>
        <end position="16"/>
    </location>
</feature>
<feature type="region of interest" description="Disordered" evidence="1">
    <location>
        <begin position="1"/>
        <end position="58"/>
    </location>
</feature>
<dbReference type="AlphaFoldDB" id="A0A0C1EE60"/>
<gene>
    <name evidence="2" type="ORF">MCC93_15600</name>
</gene>
<reference evidence="2 3" key="1">
    <citation type="submission" date="2014-12" db="EMBL/GenBank/DDBJ databases">
        <title>Genome sequence of Morococcus cerebrosus.</title>
        <authorList>
            <person name="Shin S.-K."/>
            <person name="Yi H."/>
        </authorList>
    </citation>
    <scope>NUCLEOTIDE SEQUENCE [LARGE SCALE GENOMIC DNA]</scope>
    <source>
        <strain evidence="2 3">CIP 81.93</strain>
    </source>
</reference>
<accession>A0A0C1EE60</accession>
<dbReference type="Proteomes" id="UP000031390">
    <property type="component" value="Unassembled WGS sequence"/>
</dbReference>
<organism evidence="2 3">
    <name type="scientific">Morococcus cerebrosus</name>
    <dbReference type="NCBI Taxonomy" id="1056807"/>
    <lineage>
        <taxon>Bacteria</taxon>
        <taxon>Pseudomonadati</taxon>
        <taxon>Pseudomonadota</taxon>
        <taxon>Betaproteobacteria</taxon>
        <taxon>Neisseriales</taxon>
        <taxon>Neisseriaceae</taxon>
        <taxon>Morococcus</taxon>
    </lineage>
</organism>
<dbReference type="EMBL" id="JUFZ01000070">
    <property type="protein sequence ID" value="KIC07023.1"/>
    <property type="molecule type" value="Genomic_DNA"/>
</dbReference>
<protein>
    <submittedName>
        <fullName evidence="2">Uncharacterized protein</fullName>
    </submittedName>
</protein>
<evidence type="ECO:0000256" key="1">
    <source>
        <dbReference type="SAM" id="MobiDB-lite"/>
    </source>
</evidence>
<sequence>MGSARDMSVKTTDKFESSGSKFRGCSPRYNSLKKLNTNRSSKTPKGRLKPVAWALPAT</sequence>
<evidence type="ECO:0000313" key="2">
    <source>
        <dbReference type="EMBL" id="KIC07023.1"/>
    </source>
</evidence>
<comment type="caution">
    <text evidence="2">The sequence shown here is derived from an EMBL/GenBank/DDBJ whole genome shotgun (WGS) entry which is preliminary data.</text>
</comment>
<evidence type="ECO:0000313" key="3">
    <source>
        <dbReference type="Proteomes" id="UP000031390"/>
    </source>
</evidence>
<name>A0A0C1EE60_9NEIS</name>